<dbReference type="RefSeq" id="WP_379559718.1">
    <property type="nucleotide sequence ID" value="NZ_JBHRTB010000001.1"/>
</dbReference>
<dbReference type="Proteomes" id="UP001595632">
    <property type="component" value="Unassembled WGS sequence"/>
</dbReference>
<dbReference type="InterPro" id="IPR014914">
    <property type="entry name" value="RES_dom"/>
</dbReference>
<keyword evidence="3" id="KW-1185">Reference proteome</keyword>
<dbReference type="Pfam" id="PF08808">
    <property type="entry name" value="RES"/>
    <property type="match status" value="1"/>
</dbReference>
<evidence type="ECO:0000313" key="3">
    <source>
        <dbReference type="Proteomes" id="UP001595632"/>
    </source>
</evidence>
<dbReference type="EMBL" id="JBHRTB010000001">
    <property type="protein sequence ID" value="MFC3141081.1"/>
    <property type="molecule type" value="Genomic_DNA"/>
</dbReference>
<feature type="domain" description="RES" evidence="1">
    <location>
        <begin position="19"/>
        <end position="155"/>
    </location>
</feature>
<evidence type="ECO:0000259" key="1">
    <source>
        <dbReference type="SMART" id="SM00953"/>
    </source>
</evidence>
<organism evidence="2 3">
    <name type="scientific">Psychromarinibacter halotolerans</name>
    <dbReference type="NCBI Taxonomy" id="1775175"/>
    <lineage>
        <taxon>Bacteria</taxon>
        <taxon>Pseudomonadati</taxon>
        <taxon>Pseudomonadota</taxon>
        <taxon>Alphaproteobacteria</taxon>
        <taxon>Rhodobacterales</taxon>
        <taxon>Paracoccaceae</taxon>
        <taxon>Psychromarinibacter</taxon>
    </lineage>
</organism>
<comment type="caution">
    <text evidence="2">The sequence shown here is derived from an EMBL/GenBank/DDBJ whole genome shotgun (WGS) entry which is preliminary data.</text>
</comment>
<evidence type="ECO:0000313" key="2">
    <source>
        <dbReference type="EMBL" id="MFC3141081.1"/>
    </source>
</evidence>
<name>A0ABV7GLB8_9RHOB</name>
<sequence length="164" mass="17980">MDYRGPLFRALHPYYAREPLSGEGARRFGGRFNRQGRGALYLARDFETLRYEIARGGAFQPSVIVEFRADITGLFDARDAAALASVGFAPEDLGDPAWRLRMNRGERVPTQDLAETLVGQGHCGMVVRSFAKGARSDSANVVLWSWGQGTAASLELVDDDGRLG</sequence>
<accession>A0ABV7GLB8</accession>
<reference evidence="3" key="1">
    <citation type="journal article" date="2019" name="Int. J. Syst. Evol. Microbiol.">
        <title>The Global Catalogue of Microorganisms (GCM) 10K type strain sequencing project: providing services to taxonomists for standard genome sequencing and annotation.</title>
        <authorList>
            <consortium name="The Broad Institute Genomics Platform"/>
            <consortium name="The Broad Institute Genome Sequencing Center for Infectious Disease"/>
            <person name="Wu L."/>
            <person name="Ma J."/>
        </authorList>
    </citation>
    <scope>NUCLEOTIDE SEQUENCE [LARGE SCALE GENOMIC DNA]</scope>
    <source>
        <strain evidence="3">KCTC 52366</strain>
    </source>
</reference>
<gene>
    <name evidence="2" type="ORF">ACFOGP_00055</name>
</gene>
<protein>
    <submittedName>
        <fullName evidence="2">RES family NAD+ phosphorylase</fullName>
    </submittedName>
</protein>
<dbReference type="SMART" id="SM00953">
    <property type="entry name" value="RES"/>
    <property type="match status" value="1"/>
</dbReference>
<proteinExistence type="predicted"/>